<evidence type="ECO:0000313" key="4">
    <source>
        <dbReference type="Proteomes" id="UP000005240"/>
    </source>
</evidence>
<dbReference type="Proteomes" id="UP000005240">
    <property type="component" value="Unassembled WGS sequence"/>
</dbReference>
<dbReference type="EMBL" id="ADAS02012705">
    <property type="protein sequence ID" value="OAV84754.1"/>
    <property type="molecule type" value="Genomic_DNA"/>
</dbReference>
<organism evidence="2">
    <name type="scientific">Puccinia triticina (isolate 1-1 / race 1 (BBBD))</name>
    <name type="common">Brown leaf rust fungus</name>
    <dbReference type="NCBI Taxonomy" id="630390"/>
    <lineage>
        <taxon>Eukaryota</taxon>
        <taxon>Fungi</taxon>
        <taxon>Dikarya</taxon>
        <taxon>Basidiomycota</taxon>
        <taxon>Pucciniomycotina</taxon>
        <taxon>Pucciniomycetes</taxon>
        <taxon>Pucciniales</taxon>
        <taxon>Pucciniaceae</taxon>
        <taxon>Puccinia</taxon>
    </lineage>
</organism>
<evidence type="ECO:0000313" key="2">
    <source>
        <dbReference type="EMBL" id="OAV84754.1"/>
    </source>
</evidence>
<feature type="compositionally biased region" description="Basic and acidic residues" evidence="1">
    <location>
        <begin position="43"/>
        <end position="59"/>
    </location>
</feature>
<gene>
    <name evidence="2" type="ORF">PTTG_31089</name>
</gene>
<dbReference type="VEuPathDB" id="FungiDB:PTTG_31089"/>
<feature type="region of interest" description="Disordered" evidence="1">
    <location>
        <begin position="41"/>
        <end position="156"/>
    </location>
</feature>
<reference evidence="2" key="1">
    <citation type="submission" date="2009-11" db="EMBL/GenBank/DDBJ databases">
        <authorList>
            <consortium name="The Broad Institute Genome Sequencing Platform"/>
            <person name="Ward D."/>
            <person name="Feldgarden M."/>
            <person name="Earl A."/>
            <person name="Young S.K."/>
            <person name="Zeng Q."/>
            <person name="Koehrsen M."/>
            <person name="Alvarado L."/>
            <person name="Berlin A."/>
            <person name="Bochicchio J."/>
            <person name="Borenstein D."/>
            <person name="Chapman S.B."/>
            <person name="Chen Z."/>
            <person name="Engels R."/>
            <person name="Freedman E."/>
            <person name="Gellesch M."/>
            <person name="Goldberg J."/>
            <person name="Griggs A."/>
            <person name="Gujja S."/>
            <person name="Heilman E."/>
            <person name="Heiman D."/>
            <person name="Hepburn T."/>
            <person name="Howarth C."/>
            <person name="Jen D."/>
            <person name="Larson L."/>
            <person name="Lewis B."/>
            <person name="Mehta T."/>
            <person name="Park D."/>
            <person name="Pearson M."/>
            <person name="Roberts A."/>
            <person name="Saif S."/>
            <person name="Shea T."/>
            <person name="Shenoy N."/>
            <person name="Sisk P."/>
            <person name="Stolte C."/>
            <person name="Sykes S."/>
            <person name="Thomson T."/>
            <person name="Walk T."/>
            <person name="White J."/>
            <person name="Yandava C."/>
            <person name="Izard J."/>
            <person name="Baranova O.V."/>
            <person name="Blanton J.M."/>
            <person name="Tanner A.C."/>
            <person name="Dewhirst F.E."/>
            <person name="Haas B."/>
            <person name="Nusbaum C."/>
            <person name="Birren B."/>
        </authorList>
    </citation>
    <scope>NUCLEOTIDE SEQUENCE [LARGE SCALE GENOMIC DNA]</scope>
    <source>
        <strain evidence="2">1-1 BBBD Race 1</strain>
    </source>
</reference>
<feature type="compositionally biased region" description="Basic residues" evidence="1">
    <location>
        <begin position="124"/>
        <end position="140"/>
    </location>
</feature>
<reference evidence="2" key="2">
    <citation type="submission" date="2016-05" db="EMBL/GenBank/DDBJ databases">
        <title>Comparative analysis highlights variable genome content of wheat rusts and divergence of the mating loci.</title>
        <authorList>
            <person name="Cuomo C.A."/>
            <person name="Bakkeren G."/>
            <person name="Szabo L."/>
            <person name="Khalil H."/>
            <person name="Joly D."/>
            <person name="Goldberg J."/>
            <person name="Young S."/>
            <person name="Zeng Q."/>
            <person name="Fellers J."/>
        </authorList>
    </citation>
    <scope>NUCLEOTIDE SEQUENCE [LARGE SCALE GENOMIC DNA]</scope>
    <source>
        <strain evidence="2">1-1 BBBD Race 1</strain>
    </source>
</reference>
<keyword evidence="4" id="KW-1185">Reference proteome</keyword>
<reference evidence="3 4" key="3">
    <citation type="journal article" date="2017" name="G3 (Bethesda)">
        <title>Comparative analysis highlights variable genome content of wheat rusts and divergence of the mating loci.</title>
        <authorList>
            <person name="Cuomo C.A."/>
            <person name="Bakkeren G."/>
            <person name="Khalil H.B."/>
            <person name="Panwar V."/>
            <person name="Joly D."/>
            <person name="Linning R."/>
            <person name="Sakthikumar S."/>
            <person name="Song X."/>
            <person name="Adiconis X."/>
            <person name="Fan L."/>
            <person name="Goldberg J.M."/>
            <person name="Levin J.Z."/>
            <person name="Young S."/>
            <person name="Zeng Q."/>
            <person name="Anikster Y."/>
            <person name="Bruce M."/>
            <person name="Wang M."/>
            <person name="Yin C."/>
            <person name="McCallum B."/>
            <person name="Szabo L.J."/>
            <person name="Hulbert S."/>
            <person name="Chen X."/>
            <person name="Fellers J.P."/>
        </authorList>
    </citation>
    <scope>NUCLEOTIDE SEQUENCE</scope>
    <source>
        <strain evidence="3">isolate 1-1 / race 1 (BBBD)</strain>
        <strain evidence="4">Isolate 1-1 / race 1 (BBBD)</strain>
    </source>
</reference>
<feature type="compositionally biased region" description="Low complexity" evidence="1">
    <location>
        <begin position="141"/>
        <end position="156"/>
    </location>
</feature>
<evidence type="ECO:0000256" key="1">
    <source>
        <dbReference type="SAM" id="MobiDB-lite"/>
    </source>
</evidence>
<name>A0A180FW81_PUCT1</name>
<dbReference type="AlphaFoldDB" id="A0A180FW81"/>
<proteinExistence type="predicted"/>
<feature type="compositionally biased region" description="Low complexity" evidence="1">
    <location>
        <begin position="113"/>
        <end position="123"/>
    </location>
</feature>
<dbReference type="EnsemblFungi" id="PTTG_31089-t43_1">
    <property type="protein sequence ID" value="PTTG_31089-t43_1-p1"/>
    <property type="gene ID" value="PTTG_31089"/>
</dbReference>
<feature type="non-terminal residue" evidence="2">
    <location>
        <position position="156"/>
    </location>
</feature>
<sequence length="156" mass="17752">CKTTGLTRLCPHRLARPARRRLHPAQERRARARGCHHLRHLRPRGERVLRRDQEPRRGDQPQGAPRTPRTQPSALGGGVCGPSNKQIRSRERSPRPGLVHLRCRTRLPPSCPATSRTAAATSRTRTRTTTRTRTRRRRTTTSRTAAATRTRTTTRT</sequence>
<reference evidence="3" key="4">
    <citation type="submission" date="2025-05" db="UniProtKB">
        <authorList>
            <consortium name="EnsemblFungi"/>
        </authorList>
    </citation>
    <scope>IDENTIFICATION</scope>
    <source>
        <strain evidence="3">isolate 1-1 / race 1 (BBBD)</strain>
    </source>
</reference>
<feature type="non-terminal residue" evidence="2">
    <location>
        <position position="1"/>
    </location>
</feature>
<protein>
    <submittedName>
        <fullName evidence="2 3">Uncharacterized protein</fullName>
    </submittedName>
</protein>
<accession>A0A180FW81</accession>
<evidence type="ECO:0000313" key="3">
    <source>
        <dbReference type="EnsemblFungi" id="PTTG_31089-t43_1-p1"/>
    </source>
</evidence>